<dbReference type="InterPro" id="IPR036291">
    <property type="entry name" value="NAD(P)-bd_dom_sf"/>
</dbReference>
<dbReference type="GO" id="GO:0009225">
    <property type="term" value="P:nucleotide-sugar metabolic process"/>
    <property type="evidence" value="ECO:0007669"/>
    <property type="project" value="InterPro"/>
</dbReference>
<evidence type="ECO:0000256" key="2">
    <source>
        <dbReference type="ARBA" id="ARBA00023027"/>
    </source>
</evidence>
<comment type="caution">
    <text evidence="5">The sequence shown here is derived from an EMBL/GenBank/DDBJ whole genome shotgun (WGS) entry which is preliminary data.</text>
</comment>
<dbReference type="Gene3D" id="3.90.25.10">
    <property type="entry name" value="UDP-galactose 4-epimerase, domain 1"/>
    <property type="match status" value="1"/>
</dbReference>
<dbReference type="InterPro" id="IPR016040">
    <property type="entry name" value="NAD(P)-bd_dom"/>
</dbReference>
<dbReference type="PANTHER" id="PTHR43000">
    <property type="entry name" value="DTDP-D-GLUCOSE 4,6-DEHYDRATASE-RELATED"/>
    <property type="match status" value="1"/>
</dbReference>
<evidence type="ECO:0000256" key="1">
    <source>
        <dbReference type="ARBA" id="ARBA00001911"/>
    </source>
</evidence>
<dbReference type="GO" id="GO:0008460">
    <property type="term" value="F:dTDP-glucose 4,6-dehydratase activity"/>
    <property type="evidence" value="ECO:0007669"/>
    <property type="project" value="InterPro"/>
</dbReference>
<evidence type="ECO:0000256" key="3">
    <source>
        <dbReference type="ARBA" id="ARBA00023239"/>
    </source>
</evidence>
<gene>
    <name evidence="5" type="ORF">LEA_05356</name>
</gene>
<proteinExistence type="predicted"/>
<reference evidence="5" key="1">
    <citation type="journal article" date="2013" name="Environ. Microbiol.">
        <title>Microbiota from the distal guts of lean and obese adolescents exhibit partial functional redundancy besides clear differences in community structure.</title>
        <authorList>
            <person name="Ferrer M."/>
            <person name="Ruiz A."/>
            <person name="Lanza F."/>
            <person name="Haange S.B."/>
            <person name="Oberbach A."/>
            <person name="Till H."/>
            <person name="Bargiela R."/>
            <person name="Campoy C."/>
            <person name="Segura M.T."/>
            <person name="Richter M."/>
            <person name="von Bergen M."/>
            <person name="Seifert J."/>
            <person name="Suarez A."/>
        </authorList>
    </citation>
    <scope>NUCLEOTIDE SEQUENCE</scope>
</reference>
<sequence>VDRSIKDPFIFARTNVMGTLSLLQAAKEQWNGNWEGKRFYHISTDEVYGALQFDGTLFTEETRYDPHSPYSAAKASSDHFVRAYHDTYGLPTIVTNCSNNYGPYQFPEKLIPLFINNIRHGRPLPVYGKGENVRDWLYVEDHARAIDLIFHKGRIAETYNIGGFNEWKNIDLIKVIVRTVDRLLGNPEGESEKLITYVTDRAGHDLRYAIDSRKLKNELGWEPSLQFEEGIEKTVRWYLENQEWMDHITSGEYEKYYESMYKNR</sequence>
<keyword evidence="3" id="KW-0456">Lyase</keyword>
<dbReference type="InterPro" id="IPR005888">
    <property type="entry name" value="dTDP_Gluc_deHydtase"/>
</dbReference>
<dbReference type="Gene3D" id="3.40.50.720">
    <property type="entry name" value="NAD(P)-binding Rossmann-like Domain"/>
    <property type="match status" value="1"/>
</dbReference>
<dbReference type="CDD" id="cd05246">
    <property type="entry name" value="dTDP_GD_SDR_e"/>
    <property type="match status" value="1"/>
</dbReference>
<comment type="cofactor">
    <cofactor evidence="1">
        <name>NAD(+)</name>
        <dbReference type="ChEBI" id="CHEBI:57540"/>
    </cofactor>
</comment>
<organism evidence="5">
    <name type="scientific">human gut metagenome</name>
    <dbReference type="NCBI Taxonomy" id="408170"/>
    <lineage>
        <taxon>unclassified sequences</taxon>
        <taxon>metagenomes</taxon>
        <taxon>organismal metagenomes</taxon>
    </lineage>
</organism>
<dbReference type="AlphaFoldDB" id="K1TZ55"/>
<name>K1TZ55_9ZZZZ</name>
<dbReference type="EMBL" id="AJWY01003498">
    <property type="protein sequence ID" value="EKC75173.1"/>
    <property type="molecule type" value="Genomic_DNA"/>
</dbReference>
<dbReference type="Pfam" id="PF16363">
    <property type="entry name" value="GDP_Man_Dehyd"/>
    <property type="match status" value="1"/>
</dbReference>
<evidence type="ECO:0000259" key="4">
    <source>
        <dbReference type="Pfam" id="PF16363"/>
    </source>
</evidence>
<keyword evidence="2" id="KW-0520">NAD</keyword>
<feature type="domain" description="NAD(P)-binding" evidence="4">
    <location>
        <begin position="1"/>
        <end position="234"/>
    </location>
</feature>
<protein>
    <submittedName>
        <fullName evidence="5">dTDP-glucose 4,6-dehydratase</fullName>
    </submittedName>
</protein>
<feature type="non-terminal residue" evidence="5">
    <location>
        <position position="1"/>
    </location>
</feature>
<accession>K1TZ55</accession>
<evidence type="ECO:0000313" key="5">
    <source>
        <dbReference type="EMBL" id="EKC75173.1"/>
    </source>
</evidence>
<dbReference type="SUPFAM" id="SSF51735">
    <property type="entry name" value="NAD(P)-binding Rossmann-fold domains"/>
    <property type="match status" value="1"/>
</dbReference>